<dbReference type="EMBL" id="JAIWQS010000006">
    <property type="protein sequence ID" value="KAJ8763214.1"/>
    <property type="molecule type" value="Genomic_DNA"/>
</dbReference>
<accession>A0AAV8TB99</accession>
<dbReference type="Proteomes" id="UP001159364">
    <property type="component" value="Linkage Group LG06"/>
</dbReference>
<proteinExistence type="predicted"/>
<comment type="caution">
    <text evidence="2">The sequence shown here is derived from an EMBL/GenBank/DDBJ whole genome shotgun (WGS) entry which is preliminary data.</text>
</comment>
<evidence type="ECO:0000313" key="2">
    <source>
        <dbReference type="EMBL" id="KAJ8763214.1"/>
    </source>
</evidence>
<organism evidence="2 3">
    <name type="scientific">Erythroxylum novogranatense</name>
    <dbReference type="NCBI Taxonomy" id="1862640"/>
    <lineage>
        <taxon>Eukaryota</taxon>
        <taxon>Viridiplantae</taxon>
        <taxon>Streptophyta</taxon>
        <taxon>Embryophyta</taxon>
        <taxon>Tracheophyta</taxon>
        <taxon>Spermatophyta</taxon>
        <taxon>Magnoliopsida</taxon>
        <taxon>eudicotyledons</taxon>
        <taxon>Gunneridae</taxon>
        <taxon>Pentapetalae</taxon>
        <taxon>rosids</taxon>
        <taxon>fabids</taxon>
        <taxon>Malpighiales</taxon>
        <taxon>Erythroxylaceae</taxon>
        <taxon>Erythroxylum</taxon>
    </lineage>
</organism>
<dbReference type="InterPro" id="IPR004158">
    <property type="entry name" value="DUF247_pln"/>
</dbReference>
<sequence length="454" mass="52903">MSDMKEIVTHIENVLNHLPSAPSDRILPRVPNHLRRVKKEAYEPEIISIGPYHRGKDHLAAMEEHKFRYLKLLLQRRDESSIAKYVEALNELNKRAANSYEKGLLEERRPDDFLEIMLVDGCFIVELIRKGVVEKESSGDDDPIFRSEMTLFSLKHDLLLLENQLPFFILQKLFDMTLLSNEESNLKQMIFRFFRILPGPGYSRGEEHNLSKVPARHLLGLMHDNWLPSPQGVKAYLNKTDQEKQKTKCVVCLSIDCGLICRNETSKEDDAKTHIRCATELHEAGIKFRRGEKCSVFDIKFANGVLEIPKLSIEDKTEYLLRNLIAYEQFWKDDICHVIDYIKFIDCLINSNKDVELLCRSGIIDNWLGDDEVVASVFNRLLDNVRLSHERSFYSEIYVKVNKYCGREWNVWKAKLRHDYFNSPWALLSFLAAVFLLLLTVLQTVYSILSFYHS</sequence>
<dbReference type="AlphaFoldDB" id="A0AAV8TB99"/>
<feature type="transmembrane region" description="Helical" evidence="1">
    <location>
        <begin position="425"/>
        <end position="449"/>
    </location>
</feature>
<keyword evidence="1" id="KW-0812">Transmembrane</keyword>
<protein>
    <submittedName>
        <fullName evidence="2">Uncharacterized protein</fullName>
    </submittedName>
</protein>
<gene>
    <name evidence="2" type="ORF">K2173_025599</name>
</gene>
<dbReference type="PANTHER" id="PTHR31170">
    <property type="entry name" value="BNAC04G53230D PROTEIN"/>
    <property type="match status" value="1"/>
</dbReference>
<keyword evidence="1" id="KW-1133">Transmembrane helix</keyword>
<evidence type="ECO:0000313" key="3">
    <source>
        <dbReference type="Proteomes" id="UP001159364"/>
    </source>
</evidence>
<dbReference type="PANTHER" id="PTHR31170:SF25">
    <property type="entry name" value="BNAA09G04570D PROTEIN"/>
    <property type="match status" value="1"/>
</dbReference>
<evidence type="ECO:0000256" key="1">
    <source>
        <dbReference type="SAM" id="Phobius"/>
    </source>
</evidence>
<reference evidence="2 3" key="1">
    <citation type="submission" date="2021-09" db="EMBL/GenBank/DDBJ databases">
        <title>Genomic insights and catalytic innovation underlie evolution of tropane alkaloids biosynthesis.</title>
        <authorList>
            <person name="Wang Y.-J."/>
            <person name="Tian T."/>
            <person name="Huang J.-P."/>
            <person name="Huang S.-X."/>
        </authorList>
    </citation>
    <scope>NUCLEOTIDE SEQUENCE [LARGE SCALE GENOMIC DNA]</scope>
    <source>
        <strain evidence="2">KIB-2018</strain>
        <tissue evidence="2">Leaf</tissue>
    </source>
</reference>
<keyword evidence="1" id="KW-0472">Membrane</keyword>
<dbReference type="Pfam" id="PF03140">
    <property type="entry name" value="DUF247"/>
    <property type="match status" value="1"/>
</dbReference>
<name>A0AAV8TB99_9ROSI</name>
<keyword evidence="3" id="KW-1185">Reference proteome</keyword>